<protein>
    <submittedName>
        <fullName evidence="1">Uncharacterized protein</fullName>
    </submittedName>
</protein>
<proteinExistence type="predicted"/>
<dbReference type="EMBL" id="AYYH01000104">
    <property type="protein sequence ID" value="KRN06528.1"/>
    <property type="molecule type" value="Genomic_DNA"/>
</dbReference>
<comment type="caution">
    <text evidence="1">The sequence shown here is derived from an EMBL/GenBank/DDBJ whole genome shotgun (WGS) entry which is preliminary data.</text>
</comment>
<reference evidence="1 2" key="1">
    <citation type="journal article" date="2015" name="Genome Announc.">
        <title>Expanding the biotechnology potential of lactobacilli through comparative genomics of 213 strains and associated genera.</title>
        <authorList>
            <person name="Sun Z."/>
            <person name="Harris H.M."/>
            <person name="McCann A."/>
            <person name="Guo C."/>
            <person name="Argimon S."/>
            <person name="Zhang W."/>
            <person name="Yang X."/>
            <person name="Jeffery I.B."/>
            <person name="Cooney J.C."/>
            <person name="Kagawa T.F."/>
            <person name="Liu W."/>
            <person name="Song Y."/>
            <person name="Salvetti E."/>
            <person name="Wrobel A."/>
            <person name="Rasinkangas P."/>
            <person name="Parkhill J."/>
            <person name="Rea M.C."/>
            <person name="O'Sullivan O."/>
            <person name="Ritari J."/>
            <person name="Douillard F.P."/>
            <person name="Paul Ross R."/>
            <person name="Yang R."/>
            <person name="Briner A.E."/>
            <person name="Felis G.E."/>
            <person name="de Vos W.M."/>
            <person name="Barrangou R."/>
            <person name="Klaenhammer T.R."/>
            <person name="Caufield P.W."/>
            <person name="Cui Y."/>
            <person name="Zhang H."/>
            <person name="O'Toole P.W."/>
        </authorList>
    </citation>
    <scope>NUCLEOTIDE SEQUENCE [LARGE SCALE GENOMIC DNA]</scope>
    <source>
        <strain evidence="1 2">DSM 20444</strain>
    </source>
</reference>
<dbReference type="Proteomes" id="UP000050898">
    <property type="component" value="Unassembled WGS sequence"/>
</dbReference>
<accession>A0A0R2DR45</accession>
<evidence type="ECO:0000313" key="1">
    <source>
        <dbReference type="EMBL" id="KRN06528.1"/>
    </source>
</evidence>
<organism evidence="1 2">
    <name type="scientific">Liquorilactobacillus mali KCTC 3596 = DSM 20444</name>
    <dbReference type="NCBI Taxonomy" id="1046596"/>
    <lineage>
        <taxon>Bacteria</taxon>
        <taxon>Bacillati</taxon>
        <taxon>Bacillota</taxon>
        <taxon>Bacilli</taxon>
        <taxon>Lactobacillales</taxon>
        <taxon>Lactobacillaceae</taxon>
        <taxon>Liquorilactobacillus</taxon>
    </lineage>
</organism>
<gene>
    <name evidence="1" type="ORF">FD00_GL000227</name>
</gene>
<dbReference type="AlphaFoldDB" id="A0A0R2DR45"/>
<sequence length="52" mass="6120">MRIHIVHIRNTRNNDERGKLSDKLAQLELEVLVFIFEVEQPAKSDSELVFIK</sequence>
<name>A0A0R2DR45_9LACO</name>
<dbReference type="PATRIC" id="fig|1046596.6.peg.234"/>
<keyword evidence="2" id="KW-1185">Reference proteome</keyword>
<evidence type="ECO:0000313" key="2">
    <source>
        <dbReference type="Proteomes" id="UP000050898"/>
    </source>
</evidence>